<sequence>MLSYFNRLIIVISICVIDCIVEECDTRRNESVQPRSHFLKHNFKKNGSVLAIYFRHKDAKSTYFTTYV</sequence>
<keyword evidence="3" id="KW-1185">Reference proteome</keyword>
<evidence type="ECO:0008006" key="4">
    <source>
        <dbReference type="Google" id="ProtNLM"/>
    </source>
</evidence>
<accession>A0A024FYP1</accession>
<protein>
    <recommendedName>
        <fullName evidence="4">Secreted protein</fullName>
    </recommendedName>
</protein>
<evidence type="ECO:0000313" key="2">
    <source>
        <dbReference type="EMBL" id="CCI39709.1"/>
    </source>
</evidence>
<dbReference type="InParanoid" id="A0A024FYP1"/>
<comment type="caution">
    <text evidence="2">The sequence shown here is derived from an EMBL/GenBank/DDBJ whole genome shotgun (WGS) entry which is preliminary data.</text>
</comment>
<dbReference type="AlphaFoldDB" id="A0A024FYP1"/>
<proteinExistence type="predicted"/>
<evidence type="ECO:0000313" key="3">
    <source>
        <dbReference type="Proteomes" id="UP000053237"/>
    </source>
</evidence>
<gene>
    <name evidence="2" type="ORF">BN9_004920</name>
</gene>
<keyword evidence="1" id="KW-0732">Signal</keyword>
<reference evidence="2 3" key="1">
    <citation type="submission" date="2012-05" db="EMBL/GenBank/DDBJ databases">
        <title>Recombination and specialization in a pathogen metapopulation.</title>
        <authorList>
            <person name="Gardiner A."/>
            <person name="Kemen E."/>
            <person name="Schultz-Larsen T."/>
            <person name="MacLean D."/>
            <person name="Van Oosterhout C."/>
            <person name="Jones J.D.G."/>
        </authorList>
    </citation>
    <scope>NUCLEOTIDE SEQUENCE [LARGE SCALE GENOMIC DNA]</scope>
    <source>
        <strain evidence="2 3">Ac Nc2</strain>
    </source>
</reference>
<dbReference type="EMBL" id="CAIX01000003">
    <property type="protein sequence ID" value="CCI39709.1"/>
    <property type="molecule type" value="Genomic_DNA"/>
</dbReference>
<evidence type="ECO:0000256" key="1">
    <source>
        <dbReference type="SAM" id="SignalP"/>
    </source>
</evidence>
<feature type="signal peptide" evidence="1">
    <location>
        <begin position="1"/>
        <end position="26"/>
    </location>
</feature>
<dbReference type="Proteomes" id="UP000053237">
    <property type="component" value="Unassembled WGS sequence"/>
</dbReference>
<name>A0A024FYP1_9STRA</name>
<organism evidence="2 3">
    <name type="scientific">Albugo candida</name>
    <dbReference type="NCBI Taxonomy" id="65357"/>
    <lineage>
        <taxon>Eukaryota</taxon>
        <taxon>Sar</taxon>
        <taxon>Stramenopiles</taxon>
        <taxon>Oomycota</taxon>
        <taxon>Peronosporomycetes</taxon>
        <taxon>Albuginales</taxon>
        <taxon>Albuginaceae</taxon>
        <taxon>Albugo</taxon>
    </lineage>
</organism>
<feature type="chain" id="PRO_5001532013" description="Secreted protein" evidence="1">
    <location>
        <begin position="27"/>
        <end position="68"/>
    </location>
</feature>